<keyword evidence="3" id="KW-1185">Reference proteome</keyword>
<dbReference type="GO" id="GO:0005634">
    <property type="term" value="C:nucleus"/>
    <property type="evidence" value="ECO:0007669"/>
    <property type="project" value="TreeGrafter"/>
</dbReference>
<proteinExistence type="predicted"/>
<feature type="domain" description="Glycosyl hydrolase family 92" evidence="1">
    <location>
        <begin position="171"/>
        <end position="567"/>
    </location>
</feature>
<dbReference type="InParanoid" id="A0A165C3B7"/>
<dbReference type="EMBL" id="KV427655">
    <property type="protein sequence ID" value="KZT02130.1"/>
    <property type="molecule type" value="Genomic_DNA"/>
</dbReference>
<reference evidence="2 3" key="1">
    <citation type="journal article" date="2016" name="Mol. Biol. Evol.">
        <title>Comparative Genomics of Early-Diverging Mushroom-Forming Fungi Provides Insights into the Origins of Lignocellulose Decay Capabilities.</title>
        <authorList>
            <person name="Nagy L.G."/>
            <person name="Riley R."/>
            <person name="Tritt A."/>
            <person name="Adam C."/>
            <person name="Daum C."/>
            <person name="Floudas D."/>
            <person name="Sun H."/>
            <person name="Yadav J.S."/>
            <person name="Pangilinan J."/>
            <person name="Larsson K.H."/>
            <person name="Matsuura K."/>
            <person name="Barry K."/>
            <person name="Labutti K."/>
            <person name="Kuo R."/>
            <person name="Ohm R.A."/>
            <person name="Bhattacharya S.S."/>
            <person name="Shirouzu T."/>
            <person name="Yoshinaga Y."/>
            <person name="Martin F.M."/>
            <person name="Grigoriev I.V."/>
            <person name="Hibbett D.S."/>
        </authorList>
    </citation>
    <scope>NUCLEOTIDE SEQUENCE [LARGE SCALE GENOMIC DNA]</scope>
    <source>
        <strain evidence="2 3">93-53</strain>
    </source>
</reference>
<protein>
    <submittedName>
        <fullName evidence="2">Glycoside hydrolase family 92 protein</fullName>
    </submittedName>
</protein>
<dbReference type="STRING" id="1314785.A0A165C3B7"/>
<dbReference type="GO" id="GO:0006516">
    <property type="term" value="P:glycoprotein catabolic process"/>
    <property type="evidence" value="ECO:0007669"/>
    <property type="project" value="TreeGrafter"/>
</dbReference>
<dbReference type="RefSeq" id="XP_040759870.1">
    <property type="nucleotide sequence ID" value="XM_040913198.1"/>
</dbReference>
<feature type="domain" description="Glycosyl hydrolase family 92" evidence="1">
    <location>
        <begin position="120"/>
        <end position="169"/>
    </location>
</feature>
<keyword evidence="2" id="KW-0378">Hydrolase</keyword>
<dbReference type="Pfam" id="PF07971">
    <property type="entry name" value="Glyco_hydro_92"/>
    <property type="match status" value="2"/>
</dbReference>
<dbReference type="InterPro" id="IPR014718">
    <property type="entry name" value="GH-type_carb-bd"/>
</dbReference>
<evidence type="ECO:0000313" key="3">
    <source>
        <dbReference type="Proteomes" id="UP000076871"/>
    </source>
</evidence>
<dbReference type="FunFam" id="3.30.2080.10:FF:000001">
    <property type="entry name" value="Alpha-1,2-mannosidase subfamily"/>
    <property type="match status" value="1"/>
</dbReference>
<feature type="non-terminal residue" evidence="2">
    <location>
        <position position="1"/>
    </location>
</feature>
<name>A0A165C3B7_9APHY</name>
<dbReference type="AlphaFoldDB" id="A0A165C3B7"/>
<dbReference type="SUPFAM" id="SSF48208">
    <property type="entry name" value="Six-hairpin glycosidases"/>
    <property type="match status" value="1"/>
</dbReference>
<dbReference type="InterPro" id="IPR050883">
    <property type="entry name" value="PNGase"/>
</dbReference>
<organism evidence="2 3">
    <name type="scientific">Laetiporus sulphureus 93-53</name>
    <dbReference type="NCBI Taxonomy" id="1314785"/>
    <lineage>
        <taxon>Eukaryota</taxon>
        <taxon>Fungi</taxon>
        <taxon>Dikarya</taxon>
        <taxon>Basidiomycota</taxon>
        <taxon>Agaricomycotina</taxon>
        <taxon>Agaricomycetes</taxon>
        <taxon>Polyporales</taxon>
        <taxon>Laetiporus</taxon>
    </lineage>
</organism>
<dbReference type="PANTHER" id="PTHR12143:SF43">
    <property type="entry name" value="PUTATIVE-RELATED"/>
    <property type="match status" value="1"/>
</dbReference>
<dbReference type="Proteomes" id="UP000076871">
    <property type="component" value="Unassembled WGS sequence"/>
</dbReference>
<dbReference type="Gene3D" id="2.70.98.10">
    <property type="match status" value="1"/>
</dbReference>
<dbReference type="InterPro" id="IPR008928">
    <property type="entry name" value="6-hairpin_glycosidase_sf"/>
</dbReference>
<dbReference type="PANTHER" id="PTHR12143">
    <property type="entry name" value="PEPTIDE N-GLYCANASE PNGASE -RELATED"/>
    <property type="match status" value="1"/>
</dbReference>
<dbReference type="InterPro" id="IPR012939">
    <property type="entry name" value="Glyco_hydro_92"/>
</dbReference>
<sequence>SRIGHLRFTFPVDTSPYILLEATRAACPNCSWPTCPIGSISAYPLGTCASALPEICGRKPERQDRILGPSPAPSFAVQNGSISEDAESGEGSLLSAYVRFANGTTVVDVRVGVSFISEENARASLEREVPDGTSLVEAARRTREAWVEKLGRVKVEGTKDDQRAVFYTDSVHEGGSYTGYSIWDTYRAEWAWQILLAPERIPGMVRSMLQDYQQSGWLPMWKNIVETNIMVGQRLESTRTYGPISSRWPRMPTRSLLRLSSRASSGFDVDLAYEAVYKDATAPPVDDWTISYYDREEGVGYEVHAGLSSVYEEKGWPLCFLLIAIFTRDHADDDYAVSALAEHLGHTENATFFRNRALTAPFAIFNSDTGFMEARDANDSWAGQDQGWTEGDMRAYTFDVIQDIPGLIECRGENASFVAFLDEHFDGGHNDHTNELSHHIPHLYALAGAASKSQERSREVAEANYNSSVNGLSGNEDCGQMSAWYIFSALAFYPVDPVSAEYVVGTPFYDKVTIDLPASNRPLIITSKGAPSMPYIKSLTLNGESVEVPIIRHEQIVSGGEIVFEMSAEPQAWASATLVGGESASAEADAFTN</sequence>
<dbReference type="GeneID" id="63830226"/>
<accession>A0A165C3B7</accession>
<evidence type="ECO:0000313" key="2">
    <source>
        <dbReference type="EMBL" id="KZT02130.1"/>
    </source>
</evidence>
<dbReference type="GO" id="GO:0005829">
    <property type="term" value="C:cytosol"/>
    <property type="evidence" value="ECO:0007669"/>
    <property type="project" value="TreeGrafter"/>
</dbReference>
<dbReference type="GO" id="GO:0030246">
    <property type="term" value="F:carbohydrate binding"/>
    <property type="evidence" value="ECO:0007669"/>
    <property type="project" value="InterPro"/>
</dbReference>
<dbReference type="GO" id="GO:0005975">
    <property type="term" value="P:carbohydrate metabolic process"/>
    <property type="evidence" value="ECO:0007669"/>
    <property type="project" value="InterPro"/>
</dbReference>
<gene>
    <name evidence="2" type="ORF">LAESUDRAFT_763073</name>
</gene>
<dbReference type="Gene3D" id="3.30.2080.10">
    <property type="entry name" value="GH92 mannosidase domain"/>
    <property type="match status" value="1"/>
</dbReference>
<dbReference type="OrthoDB" id="449263at2759"/>
<evidence type="ECO:0000259" key="1">
    <source>
        <dbReference type="Pfam" id="PF07971"/>
    </source>
</evidence>
<dbReference type="GO" id="GO:0000224">
    <property type="term" value="F:peptide-N4-(N-acetyl-beta-glucosaminyl)asparagine amidase activity"/>
    <property type="evidence" value="ECO:0007669"/>
    <property type="project" value="TreeGrafter"/>
</dbReference>
<dbReference type="Gene3D" id="1.20.1050.60">
    <property type="entry name" value="alpha-1,2-mannosidase"/>
    <property type="match status" value="1"/>
</dbReference>